<dbReference type="InterPro" id="IPR036388">
    <property type="entry name" value="WH-like_DNA-bd_sf"/>
</dbReference>
<evidence type="ECO:0000313" key="10">
    <source>
        <dbReference type="Proteomes" id="UP001162834"/>
    </source>
</evidence>
<reference evidence="9" key="1">
    <citation type="journal article" date="2022" name="Int. J. Syst. Evol. Microbiol.">
        <title>Pseudomonas aegrilactucae sp. nov. and Pseudomonas morbosilactucae sp. nov., pathogens causing bacterial rot of lettuce in Japan.</title>
        <authorList>
            <person name="Sawada H."/>
            <person name="Fujikawa T."/>
            <person name="Satou M."/>
        </authorList>
    </citation>
    <scope>NUCLEOTIDE SEQUENCE</scope>
    <source>
        <strain evidence="9">0166_1</strain>
    </source>
</reference>
<feature type="domain" description="RNA polymerase sigma-70 region 3" evidence="6">
    <location>
        <begin position="120"/>
        <end position="181"/>
    </location>
</feature>
<evidence type="ECO:0000313" key="9">
    <source>
        <dbReference type="EMBL" id="UGS35453.1"/>
    </source>
</evidence>
<gene>
    <name evidence="9" type="primary">sigF_1</name>
    <name evidence="9" type="ORF">DSM104329_01841</name>
</gene>
<evidence type="ECO:0000256" key="1">
    <source>
        <dbReference type="ARBA" id="ARBA00023015"/>
    </source>
</evidence>
<dbReference type="EMBL" id="CP087164">
    <property type="protein sequence ID" value="UGS35453.1"/>
    <property type="molecule type" value="Genomic_DNA"/>
</dbReference>
<dbReference type="InterPro" id="IPR007624">
    <property type="entry name" value="RNA_pol_sigma70_r3"/>
</dbReference>
<dbReference type="InterPro" id="IPR000943">
    <property type="entry name" value="RNA_pol_sigma70"/>
</dbReference>
<evidence type="ECO:0000256" key="2">
    <source>
        <dbReference type="ARBA" id="ARBA00023082"/>
    </source>
</evidence>
<dbReference type="KEGG" id="sbae:DSM104329_01841"/>
<dbReference type="SUPFAM" id="SSF88946">
    <property type="entry name" value="Sigma2 domain of RNA polymerase sigma factors"/>
    <property type="match status" value="1"/>
</dbReference>
<dbReference type="InterPro" id="IPR007627">
    <property type="entry name" value="RNA_pol_sigma70_r2"/>
</dbReference>
<sequence>MSGMADGGSTTAAQRAARERTLLERYHKHGDSAARDQLAEEMLPLARALAGRYAGRGEPLDDLVQVACIGIMKAIDGFDTTREVRFSSYATPTVLGEIKRHFRDRTWALHVPRGTQELQLKVAKARDELTNQLGRSPTVEEIAAAVDASMEDTLSAIQSAQAHRTRSFDEPAGEDSTLAESLGGADPELGRAEIRVMLDDALESLSDRDREILRLRFEEDMTQTEISSLIGVSQMQVSRLIRQSLARLRMDIEATKPTRRPAA</sequence>
<dbReference type="Gene3D" id="1.10.10.10">
    <property type="entry name" value="Winged helix-like DNA-binding domain superfamily/Winged helix DNA-binding domain"/>
    <property type="match status" value="2"/>
</dbReference>
<name>A0A9E6XWL7_9ACTN</name>
<dbReference type="InterPro" id="IPR013325">
    <property type="entry name" value="RNA_pol_sigma_r2"/>
</dbReference>
<dbReference type="Gene3D" id="1.20.120.1810">
    <property type="match status" value="1"/>
</dbReference>
<evidence type="ECO:0000259" key="8">
    <source>
        <dbReference type="Pfam" id="PF04545"/>
    </source>
</evidence>
<evidence type="ECO:0000259" key="7">
    <source>
        <dbReference type="Pfam" id="PF04542"/>
    </source>
</evidence>
<evidence type="ECO:0000256" key="3">
    <source>
        <dbReference type="ARBA" id="ARBA00023125"/>
    </source>
</evidence>
<feature type="domain" description="RNA polymerase sigma-70 region 2" evidence="7">
    <location>
        <begin position="38"/>
        <end position="107"/>
    </location>
</feature>
<dbReference type="GO" id="GO:0016987">
    <property type="term" value="F:sigma factor activity"/>
    <property type="evidence" value="ECO:0007669"/>
    <property type="project" value="UniProtKB-KW"/>
</dbReference>
<dbReference type="PRINTS" id="PR00046">
    <property type="entry name" value="SIGMA70FCT"/>
</dbReference>
<dbReference type="NCBIfam" id="TIGR02937">
    <property type="entry name" value="sigma70-ECF"/>
    <property type="match status" value="1"/>
</dbReference>
<dbReference type="Pfam" id="PF04545">
    <property type="entry name" value="Sigma70_r4"/>
    <property type="match status" value="1"/>
</dbReference>
<dbReference type="SUPFAM" id="SSF88659">
    <property type="entry name" value="Sigma3 and sigma4 domains of RNA polymerase sigma factors"/>
    <property type="match status" value="2"/>
</dbReference>
<proteinExistence type="predicted"/>
<dbReference type="AlphaFoldDB" id="A0A9E6XWL7"/>
<keyword evidence="4" id="KW-0804">Transcription</keyword>
<keyword evidence="10" id="KW-1185">Reference proteome</keyword>
<keyword evidence="1" id="KW-0805">Transcription regulation</keyword>
<dbReference type="GO" id="GO:0006352">
    <property type="term" value="P:DNA-templated transcription initiation"/>
    <property type="evidence" value="ECO:0007669"/>
    <property type="project" value="InterPro"/>
</dbReference>
<dbReference type="Proteomes" id="UP001162834">
    <property type="component" value="Chromosome"/>
</dbReference>
<dbReference type="Pfam" id="PF04539">
    <property type="entry name" value="Sigma70_r3"/>
    <property type="match status" value="1"/>
</dbReference>
<feature type="region of interest" description="Disordered" evidence="5">
    <location>
        <begin position="163"/>
        <end position="185"/>
    </location>
</feature>
<protein>
    <submittedName>
        <fullName evidence="9">RNA polymerase sigma factor SigF</fullName>
    </submittedName>
</protein>
<dbReference type="PANTHER" id="PTHR30385:SF4">
    <property type="entry name" value="RNA POLYMERASE SIGMA-E FACTOR"/>
    <property type="match status" value="1"/>
</dbReference>
<dbReference type="Pfam" id="PF04542">
    <property type="entry name" value="Sigma70_r2"/>
    <property type="match status" value="1"/>
</dbReference>
<dbReference type="PANTHER" id="PTHR30385">
    <property type="entry name" value="SIGMA FACTOR F FLAGELLAR"/>
    <property type="match status" value="1"/>
</dbReference>
<keyword evidence="3" id="KW-0238">DNA-binding</keyword>
<organism evidence="9 10">
    <name type="scientific">Capillimicrobium parvum</name>
    <dbReference type="NCBI Taxonomy" id="2884022"/>
    <lineage>
        <taxon>Bacteria</taxon>
        <taxon>Bacillati</taxon>
        <taxon>Actinomycetota</taxon>
        <taxon>Thermoleophilia</taxon>
        <taxon>Solirubrobacterales</taxon>
        <taxon>Capillimicrobiaceae</taxon>
        <taxon>Capillimicrobium</taxon>
    </lineage>
</organism>
<evidence type="ECO:0000256" key="5">
    <source>
        <dbReference type="SAM" id="MobiDB-lite"/>
    </source>
</evidence>
<accession>A0A9E6XWL7</accession>
<keyword evidence="2" id="KW-0731">Sigma factor</keyword>
<dbReference type="CDD" id="cd06171">
    <property type="entry name" value="Sigma70_r4"/>
    <property type="match status" value="1"/>
</dbReference>
<dbReference type="InterPro" id="IPR013324">
    <property type="entry name" value="RNA_pol_sigma_r3/r4-like"/>
</dbReference>
<dbReference type="InterPro" id="IPR007630">
    <property type="entry name" value="RNA_pol_sigma70_r4"/>
</dbReference>
<evidence type="ECO:0000259" key="6">
    <source>
        <dbReference type="Pfam" id="PF04539"/>
    </source>
</evidence>
<evidence type="ECO:0000256" key="4">
    <source>
        <dbReference type="ARBA" id="ARBA00023163"/>
    </source>
</evidence>
<dbReference type="InterPro" id="IPR014284">
    <property type="entry name" value="RNA_pol_sigma-70_dom"/>
</dbReference>
<dbReference type="NCBIfam" id="TIGR02980">
    <property type="entry name" value="SigBFG"/>
    <property type="match status" value="1"/>
</dbReference>
<feature type="domain" description="RNA polymerase sigma-70 region 4" evidence="8">
    <location>
        <begin position="201"/>
        <end position="249"/>
    </location>
</feature>
<dbReference type="GO" id="GO:0003677">
    <property type="term" value="F:DNA binding"/>
    <property type="evidence" value="ECO:0007669"/>
    <property type="project" value="UniProtKB-KW"/>
</dbReference>
<dbReference type="InterPro" id="IPR014322">
    <property type="entry name" value="RNA_pol_sigma-B/F/G"/>
</dbReference>